<feature type="region of interest" description="Disordered" evidence="1">
    <location>
        <begin position="196"/>
        <end position="274"/>
    </location>
</feature>
<protein>
    <submittedName>
        <fullName evidence="2">Uncharacterized protein</fullName>
    </submittedName>
</protein>
<dbReference type="EMBL" id="QXGD01000224">
    <property type="protein sequence ID" value="KAE9247096.1"/>
    <property type="molecule type" value="Genomic_DNA"/>
</dbReference>
<comment type="caution">
    <text evidence="2">The sequence shown here is derived from an EMBL/GenBank/DDBJ whole genome shotgun (WGS) entry which is preliminary data.</text>
</comment>
<reference evidence="2 3" key="1">
    <citation type="submission" date="2018-08" db="EMBL/GenBank/DDBJ databases">
        <title>Genomic investigation of the strawberry pathogen Phytophthora fragariae indicates pathogenicity is determined by transcriptional variation in three key races.</title>
        <authorList>
            <person name="Adams T.M."/>
            <person name="Armitage A.D."/>
            <person name="Sobczyk M.K."/>
            <person name="Bates H.J."/>
            <person name="Dunwell J.M."/>
            <person name="Nellist C.F."/>
            <person name="Harrison R.J."/>
        </authorList>
    </citation>
    <scope>NUCLEOTIDE SEQUENCE [LARGE SCALE GENOMIC DNA]</scope>
    <source>
        <strain evidence="2 3">BC-1</strain>
    </source>
</reference>
<sequence>MPRKSQALQQLRDRDVRIQARWRELCREGWLSRAPTGLSNDHTYLKPGRTKQDQRGVDFFVGEKELMGYLDRVDLEEMRKQVAKSSKPPRRLLRDRMRKETEEQQVAMVRLACAVHTCFHSNVIVYGSASGAASANPDALSGGSGTEATPCAASVDAAPASTCEASYEASGAASANPDTSRRNLIAVFADTGGSDGSEYCVDDSNGSMGTAPDPDEETKDDDASNITMTSDEPNVCAPGEDVTEYAALGSDGESQKMSVIDDDEKLGDDGADDMVEDGGVIPDMQLDPSLVEVGGGLGAIHRGSAHPGILKDMKLNG</sequence>
<name>A0A6A3ZY61_9STRA</name>
<gene>
    <name evidence="2" type="ORF">PF002_g6445</name>
</gene>
<evidence type="ECO:0000313" key="2">
    <source>
        <dbReference type="EMBL" id="KAE9247096.1"/>
    </source>
</evidence>
<organism evidence="2 3">
    <name type="scientific">Phytophthora fragariae</name>
    <dbReference type="NCBI Taxonomy" id="53985"/>
    <lineage>
        <taxon>Eukaryota</taxon>
        <taxon>Sar</taxon>
        <taxon>Stramenopiles</taxon>
        <taxon>Oomycota</taxon>
        <taxon>Peronosporomycetes</taxon>
        <taxon>Peronosporales</taxon>
        <taxon>Peronosporaceae</taxon>
        <taxon>Phytophthora</taxon>
    </lineage>
</organism>
<proteinExistence type="predicted"/>
<dbReference type="PANTHER" id="PTHR37069">
    <property type="entry name" value="DDE_TNP_1_7 DOMAIN-CONTAINING PROTEIN"/>
    <property type="match status" value="1"/>
</dbReference>
<dbReference type="AlphaFoldDB" id="A0A6A3ZY61"/>
<evidence type="ECO:0000313" key="3">
    <source>
        <dbReference type="Proteomes" id="UP000440367"/>
    </source>
</evidence>
<dbReference type="PANTHER" id="PTHR37069:SF2">
    <property type="entry name" value="PIGGYBAC TRANSPOSABLE ELEMENT-DERIVED PROTEIN DOMAIN-CONTAINING PROTEIN"/>
    <property type="match status" value="1"/>
</dbReference>
<accession>A0A6A3ZY61</accession>
<evidence type="ECO:0000256" key="1">
    <source>
        <dbReference type="SAM" id="MobiDB-lite"/>
    </source>
</evidence>
<feature type="compositionally biased region" description="Acidic residues" evidence="1">
    <location>
        <begin position="260"/>
        <end position="274"/>
    </location>
</feature>
<dbReference type="Proteomes" id="UP000440367">
    <property type="component" value="Unassembled WGS sequence"/>
</dbReference>